<name>A0AA89C7Y8_PINIB</name>
<evidence type="ECO:0000256" key="3">
    <source>
        <dbReference type="ARBA" id="ARBA00022729"/>
    </source>
</evidence>
<keyword evidence="4" id="KW-0175">Coiled coil</keyword>
<evidence type="ECO:0000256" key="4">
    <source>
        <dbReference type="SAM" id="Coils"/>
    </source>
</evidence>
<dbReference type="Gene3D" id="1.10.287.1490">
    <property type="match status" value="1"/>
</dbReference>
<reference evidence="7" key="1">
    <citation type="submission" date="2019-08" db="EMBL/GenBank/DDBJ databases">
        <title>The improved chromosome-level genome for the pearl oyster Pinctada fucata martensii using PacBio sequencing and Hi-C.</title>
        <authorList>
            <person name="Zheng Z."/>
        </authorList>
    </citation>
    <scope>NUCLEOTIDE SEQUENCE</scope>
    <source>
        <strain evidence="7">ZZ-2019</strain>
        <tissue evidence="7">Adductor muscle</tissue>
    </source>
</reference>
<evidence type="ECO:0000313" key="7">
    <source>
        <dbReference type="EMBL" id="KAK3103218.1"/>
    </source>
</evidence>
<dbReference type="Gene3D" id="2.60.120.40">
    <property type="match status" value="1"/>
</dbReference>
<accession>A0AA89C7Y8</accession>
<feature type="coiled-coil region" evidence="4">
    <location>
        <begin position="63"/>
        <end position="126"/>
    </location>
</feature>
<dbReference type="InterPro" id="IPR008983">
    <property type="entry name" value="Tumour_necrosis_fac-like_dom"/>
</dbReference>
<dbReference type="PRINTS" id="PR00007">
    <property type="entry name" value="COMPLEMNTC1Q"/>
</dbReference>
<feature type="signal peptide" evidence="5">
    <location>
        <begin position="1"/>
        <end position="20"/>
    </location>
</feature>
<dbReference type="AlphaFoldDB" id="A0AA89C7Y8"/>
<dbReference type="Proteomes" id="UP001186944">
    <property type="component" value="Unassembled WGS sequence"/>
</dbReference>
<evidence type="ECO:0000256" key="2">
    <source>
        <dbReference type="ARBA" id="ARBA00022525"/>
    </source>
</evidence>
<keyword evidence="3 5" id="KW-0732">Signal</keyword>
<dbReference type="SMART" id="SM00110">
    <property type="entry name" value="C1Q"/>
    <property type="match status" value="1"/>
</dbReference>
<dbReference type="SUPFAM" id="SSF49842">
    <property type="entry name" value="TNF-like"/>
    <property type="match status" value="1"/>
</dbReference>
<comment type="caution">
    <text evidence="7">The sequence shown here is derived from an EMBL/GenBank/DDBJ whole genome shotgun (WGS) entry which is preliminary data.</text>
</comment>
<dbReference type="PANTHER" id="PTHR22923:SF116">
    <property type="entry name" value="C1Q DOMAIN-CONTAINING PROTEIN"/>
    <property type="match status" value="1"/>
</dbReference>
<dbReference type="InterPro" id="IPR050822">
    <property type="entry name" value="Cerebellin_Synaptic_Org"/>
</dbReference>
<evidence type="ECO:0000256" key="5">
    <source>
        <dbReference type="SAM" id="SignalP"/>
    </source>
</evidence>
<keyword evidence="2" id="KW-0964">Secreted</keyword>
<comment type="subcellular location">
    <subcellularLocation>
        <location evidence="1">Secreted</location>
    </subcellularLocation>
</comment>
<evidence type="ECO:0000256" key="1">
    <source>
        <dbReference type="ARBA" id="ARBA00004613"/>
    </source>
</evidence>
<organism evidence="7 8">
    <name type="scientific">Pinctada imbricata</name>
    <name type="common">Atlantic pearl-oyster</name>
    <name type="synonym">Pinctada martensii</name>
    <dbReference type="NCBI Taxonomy" id="66713"/>
    <lineage>
        <taxon>Eukaryota</taxon>
        <taxon>Metazoa</taxon>
        <taxon>Spiralia</taxon>
        <taxon>Lophotrochozoa</taxon>
        <taxon>Mollusca</taxon>
        <taxon>Bivalvia</taxon>
        <taxon>Autobranchia</taxon>
        <taxon>Pteriomorphia</taxon>
        <taxon>Pterioida</taxon>
        <taxon>Pterioidea</taxon>
        <taxon>Pteriidae</taxon>
        <taxon>Pinctada</taxon>
    </lineage>
</organism>
<proteinExistence type="predicted"/>
<dbReference type="EMBL" id="VSWD01000005">
    <property type="protein sequence ID" value="KAK3103218.1"/>
    <property type="molecule type" value="Genomic_DNA"/>
</dbReference>
<gene>
    <name evidence="7" type="ORF">FSP39_017508</name>
</gene>
<dbReference type="PANTHER" id="PTHR22923">
    <property type="entry name" value="CEREBELLIN-RELATED"/>
    <property type="match status" value="1"/>
</dbReference>
<feature type="chain" id="PRO_5041743295" description="C1q domain-containing protein" evidence="5">
    <location>
        <begin position="21"/>
        <end position="297"/>
    </location>
</feature>
<sequence length="297" mass="33762">MVYMMWKTFGICCLFVLSMGDTGSPPCQNDKDPLQALQDLNVMSTVIQGCQQILNGHQNESKLGVLAQNIKEIEQKLEVKDQEMEQIKEEFQQLKKECDGDLKSRISNLDEKVSNIENNVNSTLQAIRTEQMDNITEQDLKISLFETDMRNVMERITKMEDDMTIPVVSFSAYKTKIMNDGQIGVPVVFEGVRDNYGNAYNTSTGIFTAPVNGTYYFYVTILSLNTPAEYGIYKESTVILHILADRSSGYDEASGSVVVHLDKGNNVSVKPFFRRSHGKFYAHHYWSNFGGFLVHWR</sequence>
<feature type="domain" description="C1q" evidence="6">
    <location>
        <begin position="163"/>
        <end position="297"/>
    </location>
</feature>
<dbReference type="PROSITE" id="PS50871">
    <property type="entry name" value="C1Q"/>
    <property type="match status" value="1"/>
</dbReference>
<dbReference type="GO" id="GO:0005576">
    <property type="term" value="C:extracellular region"/>
    <property type="evidence" value="ECO:0007669"/>
    <property type="project" value="UniProtKB-SubCell"/>
</dbReference>
<evidence type="ECO:0000259" key="6">
    <source>
        <dbReference type="PROSITE" id="PS50871"/>
    </source>
</evidence>
<evidence type="ECO:0000313" key="8">
    <source>
        <dbReference type="Proteomes" id="UP001186944"/>
    </source>
</evidence>
<keyword evidence="8" id="KW-1185">Reference proteome</keyword>
<dbReference type="Pfam" id="PF00386">
    <property type="entry name" value="C1q"/>
    <property type="match status" value="1"/>
</dbReference>
<protein>
    <recommendedName>
        <fullName evidence="6">C1q domain-containing protein</fullName>
    </recommendedName>
</protein>
<dbReference type="InterPro" id="IPR001073">
    <property type="entry name" value="C1q_dom"/>
</dbReference>